<sequence>MSTANPNEIQAYTLFTMPSNRSQRRFTFIIGLIIAVITLLCVPFARMDLLKTNTFLPTLLGTVICFEWMTIFVFYSQFRIQRNPQILVLCAGYLYTSLMTLAYLILFPGFFPPNVFHPGNQTAEYLYVFWHAGFPIAILLYTVMARWFGDVRWSKKQALRGTIVVGVGVVAIVACIVYVSFTYERWLPNLMNFGVVTRLFTFGFALPIMLLSCVALAVFYRLTRAGTVTSSWLCIALLANLLDVGIVLCGGNRFSLGWYVSKFDTFIFANIVLAGMIYEFTQMYLKMTGLYDRSRKAERRIAEQNKIIERMLVSSHEAITMCDNRGAVVFANGRFEELFGRPLSIGDSLITYVQGMKLLSGGVLAEGMHRYFEKTQTAFREFVAHRAPDGETYYYECHVTPIRDEKTTTFIGHLIAFGNRTDTVNKAHNDELTGLPNRRYIGDWLERRVSLQQAEENPYAVLFLDLDGFKQVNDTLGHEIGDKLLQEVSTVLKRCTDEQSIAARWAGDEFVILVERVEHRVDLDQLANSIISAVQQIEKIDGYPVAISGSMGIAMGNEAGMDAKTILHQADQAMYEAKSNGRNRYCFYSETA</sequence>
<feature type="transmembrane region" description="Helical" evidence="1">
    <location>
        <begin position="26"/>
        <end position="45"/>
    </location>
</feature>
<evidence type="ECO:0000313" key="4">
    <source>
        <dbReference type="Proteomes" id="UP000426246"/>
    </source>
</evidence>
<dbReference type="Pfam" id="PF17158">
    <property type="entry name" value="MASE4"/>
    <property type="match status" value="1"/>
</dbReference>
<evidence type="ECO:0000259" key="2">
    <source>
        <dbReference type="PROSITE" id="PS50887"/>
    </source>
</evidence>
<dbReference type="KEGG" id="ppsc:EHS13_35530"/>
<keyword evidence="4" id="KW-1185">Reference proteome</keyword>
<dbReference type="PROSITE" id="PS50887">
    <property type="entry name" value="GGDEF"/>
    <property type="match status" value="1"/>
</dbReference>
<keyword evidence="1" id="KW-0472">Membrane</keyword>
<dbReference type="SUPFAM" id="SSF55785">
    <property type="entry name" value="PYP-like sensor domain (PAS domain)"/>
    <property type="match status" value="1"/>
</dbReference>
<dbReference type="InterPro" id="IPR043128">
    <property type="entry name" value="Rev_trsase/Diguanyl_cyclase"/>
</dbReference>
<feature type="transmembrane region" description="Helical" evidence="1">
    <location>
        <begin position="161"/>
        <end position="179"/>
    </location>
</feature>
<dbReference type="SMART" id="SM00267">
    <property type="entry name" value="GGDEF"/>
    <property type="match status" value="1"/>
</dbReference>
<dbReference type="Gene3D" id="3.30.450.20">
    <property type="entry name" value="PAS domain"/>
    <property type="match status" value="1"/>
</dbReference>
<dbReference type="InterPro" id="IPR035965">
    <property type="entry name" value="PAS-like_dom_sf"/>
</dbReference>
<name>A0A6B8RTT0_9BACL</name>
<organism evidence="3 4">
    <name type="scientific">Paenibacillus psychroresistens</name>
    <dbReference type="NCBI Taxonomy" id="1778678"/>
    <lineage>
        <taxon>Bacteria</taxon>
        <taxon>Bacillati</taxon>
        <taxon>Bacillota</taxon>
        <taxon>Bacilli</taxon>
        <taxon>Bacillales</taxon>
        <taxon>Paenibacillaceae</taxon>
        <taxon>Paenibacillus</taxon>
    </lineage>
</organism>
<dbReference type="RefSeq" id="WP_155705041.1">
    <property type="nucleotide sequence ID" value="NZ_CP034235.1"/>
</dbReference>
<gene>
    <name evidence="3" type="ORF">EHS13_35530</name>
</gene>
<proteinExistence type="predicted"/>
<dbReference type="InterPro" id="IPR033424">
    <property type="entry name" value="MASE4"/>
</dbReference>
<dbReference type="CDD" id="cd01949">
    <property type="entry name" value="GGDEF"/>
    <property type="match status" value="1"/>
</dbReference>
<accession>A0A6B8RTT0</accession>
<feature type="transmembrane region" description="Helical" evidence="1">
    <location>
        <begin position="232"/>
        <end position="254"/>
    </location>
</feature>
<feature type="domain" description="GGDEF" evidence="2">
    <location>
        <begin position="457"/>
        <end position="590"/>
    </location>
</feature>
<dbReference type="InterPro" id="IPR029787">
    <property type="entry name" value="Nucleotide_cyclase"/>
</dbReference>
<keyword evidence="1" id="KW-1133">Transmembrane helix</keyword>
<dbReference type="InterPro" id="IPR052155">
    <property type="entry name" value="Biofilm_reg_signaling"/>
</dbReference>
<dbReference type="InterPro" id="IPR013656">
    <property type="entry name" value="PAS_4"/>
</dbReference>
<dbReference type="PANTHER" id="PTHR44757:SF2">
    <property type="entry name" value="BIOFILM ARCHITECTURE MAINTENANCE PROTEIN MBAA"/>
    <property type="match status" value="1"/>
</dbReference>
<dbReference type="Gene3D" id="3.30.70.270">
    <property type="match status" value="1"/>
</dbReference>
<dbReference type="Proteomes" id="UP000426246">
    <property type="component" value="Chromosome"/>
</dbReference>
<dbReference type="PANTHER" id="PTHR44757">
    <property type="entry name" value="DIGUANYLATE CYCLASE DGCP"/>
    <property type="match status" value="1"/>
</dbReference>
<feature type="transmembrane region" description="Helical" evidence="1">
    <location>
        <begin position="266"/>
        <end position="285"/>
    </location>
</feature>
<dbReference type="Pfam" id="PF08448">
    <property type="entry name" value="PAS_4"/>
    <property type="match status" value="1"/>
</dbReference>
<dbReference type="EMBL" id="CP034235">
    <property type="protein sequence ID" value="QGQ99801.1"/>
    <property type="molecule type" value="Genomic_DNA"/>
</dbReference>
<dbReference type="OrthoDB" id="9759607at2"/>
<feature type="transmembrane region" description="Helical" evidence="1">
    <location>
        <begin position="199"/>
        <end position="220"/>
    </location>
</feature>
<dbReference type="InterPro" id="IPR000160">
    <property type="entry name" value="GGDEF_dom"/>
</dbReference>
<evidence type="ECO:0000256" key="1">
    <source>
        <dbReference type="SAM" id="Phobius"/>
    </source>
</evidence>
<feature type="transmembrane region" description="Helical" evidence="1">
    <location>
        <begin position="127"/>
        <end position="149"/>
    </location>
</feature>
<feature type="transmembrane region" description="Helical" evidence="1">
    <location>
        <begin position="57"/>
        <end position="75"/>
    </location>
</feature>
<reference evidence="4" key="1">
    <citation type="submission" date="2018-11" db="EMBL/GenBank/DDBJ databases">
        <title>Complete genome sequence of Paenibacillus sp. ML311-T8.</title>
        <authorList>
            <person name="Nam Y.-D."/>
            <person name="Kang J."/>
            <person name="Chung W.-H."/>
            <person name="Park Y.S."/>
        </authorList>
    </citation>
    <scope>NUCLEOTIDE SEQUENCE [LARGE SCALE GENOMIC DNA]</scope>
    <source>
        <strain evidence="4">ML311-T8</strain>
    </source>
</reference>
<dbReference type="InterPro" id="IPR000014">
    <property type="entry name" value="PAS"/>
</dbReference>
<dbReference type="Pfam" id="PF00990">
    <property type="entry name" value="GGDEF"/>
    <property type="match status" value="1"/>
</dbReference>
<dbReference type="SUPFAM" id="SSF55073">
    <property type="entry name" value="Nucleotide cyclase"/>
    <property type="match status" value="1"/>
</dbReference>
<keyword evidence="1" id="KW-0812">Transmembrane</keyword>
<dbReference type="FunFam" id="3.30.70.270:FF:000001">
    <property type="entry name" value="Diguanylate cyclase domain protein"/>
    <property type="match status" value="1"/>
</dbReference>
<evidence type="ECO:0000313" key="3">
    <source>
        <dbReference type="EMBL" id="QGQ99801.1"/>
    </source>
</evidence>
<dbReference type="NCBIfam" id="TIGR00254">
    <property type="entry name" value="GGDEF"/>
    <property type="match status" value="1"/>
</dbReference>
<dbReference type="AlphaFoldDB" id="A0A6B8RTT0"/>
<feature type="transmembrane region" description="Helical" evidence="1">
    <location>
        <begin position="87"/>
        <end position="107"/>
    </location>
</feature>
<protein>
    <submittedName>
        <fullName evidence="3">Diguanylate cyclase</fullName>
    </submittedName>
</protein>
<dbReference type="NCBIfam" id="TIGR00229">
    <property type="entry name" value="sensory_box"/>
    <property type="match status" value="1"/>
</dbReference>